<proteinExistence type="predicted"/>
<dbReference type="GeneID" id="36408737"/>
<reference evidence="2" key="1">
    <citation type="submission" date="2014-09" db="EMBL/GenBank/DDBJ databases">
        <authorList>
            <person name="Sharma Rahul"/>
            <person name="Thines Marco"/>
        </authorList>
    </citation>
    <scope>NUCLEOTIDE SEQUENCE [LARGE SCALE GENOMIC DNA]</scope>
</reference>
<dbReference type="Proteomes" id="UP000054928">
    <property type="component" value="Unassembled WGS sequence"/>
</dbReference>
<dbReference type="EMBL" id="CCYD01000667">
    <property type="protein sequence ID" value="CEG43489.1"/>
    <property type="molecule type" value="Genomic_DNA"/>
</dbReference>
<dbReference type="RefSeq" id="XP_024579858.1">
    <property type="nucleotide sequence ID" value="XM_024729486.1"/>
</dbReference>
<name>A0A0P1APM7_PLAHL</name>
<evidence type="ECO:0000313" key="1">
    <source>
        <dbReference type="EMBL" id="CEG43489.1"/>
    </source>
</evidence>
<accession>A0A0P1APM7</accession>
<organism evidence="1 2">
    <name type="scientific">Plasmopara halstedii</name>
    <name type="common">Downy mildew of sunflower</name>
    <dbReference type="NCBI Taxonomy" id="4781"/>
    <lineage>
        <taxon>Eukaryota</taxon>
        <taxon>Sar</taxon>
        <taxon>Stramenopiles</taxon>
        <taxon>Oomycota</taxon>
        <taxon>Peronosporomycetes</taxon>
        <taxon>Peronosporales</taxon>
        <taxon>Peronosporaceae</taxon>
        <taxon>Plasmopara</taxon>
    </lineage>
</organism>
<protein>
    <submittedName>
        <fullName evidence="1">Uncharacterized protein</fullName>
    </submittedName>
</protein>
<keyword evidence="2" id="KW-1185">Reference proteome</keyword>
<dbReference type="AlphaFoldDB" id="A0A0P1APM7"/>
<evidence type="ECO:0000313" key="2">
    <source>
        <dbReference type="Proteomes" id="UP000054928"/>
    </source>
</evidence>
<sequence length="83" mass="9061">MTSFPAIDVPGCCIRAKTIQCLVHQATLQRTIVQPIPAPTAASNTLTKSSILGNSFWDNDLQMERSIRSSLSSARPSFCPRIN</sequence>